<reference evidence="8" key="1">
    <citation type="submission" date="2022-07" db="EMBL/GenBank/DDBJ databases">
        <title>Draft genome sequence of Zalerion maritima ATCC 34329, a (micro)plastics degrading marine fungus.</title>
        <authorList>
            <person name="Paco A."/>
            <person name="Goncalves M.F.M."/>
            <person name="Rocha-Santos T.A.P."/>
            <person name="Alves A."/>
        </authorList>
    </citation>
    <scope>NUCLEOTIDE SEQUENCE</scope>
    <source>
        <strain evidence="8">ATCC 34329</strain>
    </source>
</reference>
<sequence>MWGRHVDETILQTTSAIEETGLITVYRPKSNGVQTNRDEGADAHKVKYESPPAPQKNGQVVERPPSSETGKTNPPNSENQCHETGGSRRAAGFIDADGMESSRPGAGSSAPPGIELQPIRVRNGKAVRSNPTPGPNIKASEGSSEQSGVVHPPSKVAGNDAVEPGSSSFQAPATTQEEDRQVDADEQVDEPRAWIRVETVRRGVIRSLLGRRLKTIDVIDLSSDAETTASVQGFMGLVRSAVMPTLFPERDNPLLTGTVAHLPDSSMEGTADQTLQEMVLIRGLASKKEIKKFHAEMSKPENQSLYPGRTLCYVVGRIGKTSGTSELFYTAPTPSDTLCGTLLRTENPGETQQWVSTIGGLVEIDGSLFIMTTSHTPDLAETRSGKVSRLLKRKRARWNGYDPSDCTQTMDGIGTTFTGDDWKVVEIPLGLQLPNSVQSPQAHHSKKGKDPERPRAYLQDVSQGPSKRRVWIVGAGGTCLFPGTLEAGPTFMASKAQDIQTVWVMDLFEQLELPRGISGSWVVDPARGVVVGSVIAASPGFAYIMPLRHQLEDIRSVAEATISRLPSPFTTLLNLAQHWSSEGDKAKASGFLDEALAQESSADGAFQRALHQSFLEQNEDSYQTIRRLLLRHGSNLENLLVTPESTLVAHRGEVSPEEVAASDRLRSGLGGRDQFIKLLSNLPGISPDDPQESGNEREDMNLPPESGPAQTMSPTAPYGPNHNTLGTQLARRHHLIASPVHIPRAESFSPRGAARNRYQSDVPLDDELDPSTLSPIGFQANGYTGGIIHPNGLPPGSGTVLKLEDIKLRGMSWTQIQAHAHRFVRECAQFLDPGEVSRALYVESRHDLYHEVATHPSSIEDGYHPVQLDETEARGLRNEAGHNWKVFQREKYAAWAFPLLSGILYGFVLGSFAGMNIFLEVWGITKESDQYDRDVALLNSVPYVMATISSLLVDPIFRLAGRIASICLGASLIAAGQTLSFFYFFQYGWPMVGFRAVSGAGLGLIATNGPLLAAEMGGRKASKVAMIWWQLWKPSPYWGTWAKAEEKTAKKKKANWFYHSVALGVLASMGITTLGASSPQTGAAALQLSPLGFLASLFAVISVSQESPLSLVSRFFLIGAASRDEVERAFRQFKITRTTNLQAIRDLYLHFTALSWKGHSLAPYETSKTKRIYGYVSDRLSGSYGDYRDFIQRRTPRNALVTSIAVAMSSQICGINATTVYSGLVFLDIVRDEDEEEAKRLAPLFSLGTGMIIFLFAFPVAVGSWGWGWANRSWLLGSFPLMAAALLAMAIAFLFRGDENDAIIKLVMVAVPLWASIAINSSGVAPRSNMIASEVFPLANRPTGFSLTVASNMLIGALLIFSYPFMYPYSFSVFPGLCVVSTAMTFLLVDSDPDGKGPGQDERAEMTRGEFVHFQLRQNLPYLARRHILRQ</sequence>
<feature type="transmembrane region" description="Helical" evidence="7">
    <location>
        <begin position="1241"/>
        <end position="1262"/>
    </location>
</feature>
<dbReference type="Pfam" id="PF00083">
    <property type="entry name" value="Sugar_tr"/>
    <property type="match status" value="2"/>
</dbReference>
<feature type="transmembrane region" description="Helical" evidence="7">
    <location>
        <begin position="1274"/>
        <end position="1296"/>
    </location>
</feature>
<organism evidence="8 9">
    <name type="scientific">Zalerion maritima</name>
    <dbReference type="NCBI Taxonomy" id="339359"/>
    <lineage>
        <taxon>Eukaryota</taxon>
        <taxon>Fungi</taxon>
        <taxon>Dikarya</taxon>
        <taxon>Ascomycota</taxon>
        <taxon>Pezizomycotina</taxon>
        <taxon>Sordariomycetes</taxon>
        <taxon>Lulworthiomycetidae</taxon>
        <taxon>Lulworthiales</taxon>
        <taxon>Lulworthiaceae</taxon>
        <taxon>Zalerion</taxon>
    </lineage>
</organism>
<dbReference type="Gene3D" id="1.20.1250.20">
    <property type="entry name" value="MFS general substrate transporter like domains"/>
    <property type="match status" value="1"/>
</dbReference>
<keyword evidence="4 7" id="KW-1133">Transmembrane helix</keyword>
<feature type="transmembrane region" description="Helical" evidence="7">
    <location>
        <begin position="1302"/>
        <end position="1323"/>
    </location>
</feature>
<feature type="transmembrane region" description="Helical" evidence="7">
    <location>
        <begin position="892"/>
        <end position="915"/>
    </location>
</feature>
<name>A0AAD5RVW5_9PEZI</name>
<dbReference type="InterPro" id="IPR005828">
    <property type="entry name" value="MFS_sugar_transport-like"/>
</dbReference>
<protein>
    <recommendedName>
        <fullName evidence="10">Major facilitator superfamily (MFS) profile domain-containing protein</fullName>
    </recommendedName>
</protein>
<keyword evidence="5 7" id="KW-0472">Membrane</keyword>
<feature type="region of interest" description="Disordered" evidence="6">
    <location>
        <begin position="680"/>
        <end position="714"/>
    </location>
</feature>
<evidence type="ECO:0000256" key="7">
    <source>
        <dbReference type="SAM" id="Phobius"/>
    </source>
</evidence>
<evidence type="ECO:0000256" key="6">
    <source>
        <dbReference type="SAM" id="MobiDB-lite"/>
    </source>
</evidence>
<comment type="caution">
    <text evidence="8">The sequence shown here is derived from an EMBL/GenBank/DDBJ whole genome shotgun (WGS) entry which is preliminary data.</text>
</comment>
<feature type="region of interest" description="Disordered" evidence="6">
    <location>
        <begin position="28"/>
        <end position="187"/>
    </location>
</feature>
<dbReference type="GO" id="GO:0022857">
    <property type="term" value="F:transmembrane transporter activity"/>
    <property type="evidence" value="ECO:0007669"/>
    <property type="project" value="InterPro"/>
</dbReference>
<gene>
    <name evidence="8" type="ORF">MKZ38_005790</name>
</gene>
<dbReference type="GO" id="GO:0016020">
    <property type="term" value="C:membrane"/>
    <property type="evidence" value="ECO:0007669"/>
    <property type="project" value="UniProtKB-SubCell"/>
</dbReference>
<dbReference type="InterPro" id="IPR050814">
    <property type="entry name" value="Myo-inositol_Transporter"/>
</dbReference>
<evidence type="ECO:0000256" key="2">
    <source>
        <dbReference type="ARBA" id="ARBA00022448"/>
    </source>
</evidence>
<evidence type="ECO:0000256" key="4">
    <source>
        <dbReference type="ARBA" id="ARBA00022989"/>
    </source>
</evidence>
<comment type="subcellular location">
    <subcellularLocation>
        <location evidence="1">Membrane</location>
    </subcellularLocation>
</comment>
<feature type="region of interest" description="Disordered" evidence="6">
    <location>
        <begin position="435"/>
        <end position="460"/>
    </location>
</feature>
<feature type="compositionally biased region" description="Polar residues" evidence="6">
    <location>
        <begin position="66"/>
        <end position="79"/>
    </location>
</feature>
<dbReference type="SUPFAM" id="SSF103473">
    <property type="entry name" value="MFS general substrate transporter"/>
    <property type="match status" value="1"/>
</dbReference>
<evidence type="ECO:0000256" key="5">
    <source>
        <dbReference type="ARBA" id="ARBA00023136"/>
    </source>
</evidence>
<proteinExistence type="predicted"/>
<feature type="compositionally biased region" description="Low complexity" evidence="6">
    <location>
        <begin position="101"/>
        <end position="113"/>
    </location>
</feature>
<dbReference type="EMBL" id="JAKWBI020000034">
    <property type="protein sequence ID" value="KAJ2905277.1"/>
    <property type="molecule type" value="Genomic_DNA"/>
</dbReference>
<keyword evidence="2" id="KW-0813">Transport</keyword>
<feature type="compositionally biased region" description="Basic and acidic residues" evidence="6">
    <location>
        <begin position="36"/>
        <end position="48"/>
    </location>
</feature>
<evidence type="ECO:0000313" key="9">
    <source>
        <dbReference type="Proteomes" id="UP001201980"/>
    </source>
</evidence>
<evidence type="ECO:0000256" key="1">
    <source>
        <dbReference type="ARBA" id="ARBA00004370"/>
    </source>
</evidence>
<feature type="compositionally biased region" description="Polar residues" evidence="6">
    <location>
        <begin position="165"/>
        <end position="175"/>
    </location>
</feature>
<keyword evidence="3 7" id="KW-0812">Transmembrane</keyword>
<feature type="transmembrane region" description="Helical" evidence="7">
    <location>
        <begin position="935"/>
        <end position="953"/>
    </location>
</feature>
<feature type="transmembrane region" description="Helical" evidence="7">
    <location>
        <begin position="965"/>
        <end position="986"/>
    </location>
</feature>
<dbReference type="InterPro" id="IPR036259">
    <property type="entry name" value="MFS_trans_sf"/>
</dbReference>
<accession>A0AAD5RVW5</accession>
<dbReference type="Proteomes" id="UP001201980">
    <property type="component" value="Unassembled WGS sequence"/>
</dbReference>
<feature type="transmembrane region" description="Helical" evidence="7">
    <location>
        <begin position="1369"/>
        <end position="1389"/>
    </location>
</feature>
<evidence type="ECO:0000313" key="8">
    <source>
        <dbReference type="EMBL" id="KAJ2905277.1"/>
    </source>
</evidence>
<dbReference type="PANTHER" id="PTHR48020">
    <property type="entry name" value="PROTON MYO-INOSITOL COTRANSPORTER"/>
    <property type="match status" value="1"/>
</dbReference>
<evidence type="ECO:0008006" key="10">
    <source>
        <dbReference type="Google" id="ProtNLM"/>
    </source>
</evidence>
<feature type="transmembrane region" description="Helical" evidence="7">
    <location>
        <begin position="1082"/>
        <end position="1104"/>
    </location>
</feature>
<feature type="transmembrane region" description="Helical" evidence="7">
    <location>
        <begin position="1056"/>
        <end position="1076"/>
    </location>
</feature>
<evidence type="ECO:0000256" key="3">
    <source>
        <dbReference type="ARBA" id="ARBA00022692"/>
    </source>
</evidence>
<dbReference type="PANTHER" id="PTHR48020:SF18">
    <property type="entry name" value="ALPHA-GLUCOSIDE TRANSPORTER, PUTATIVE-RELATED"/>
    <property type="match status" value="1"/>
</dbReference>
<feature type="transmembrane region" description="Helical" evidence="7">
    <location>
        <begin position="1344"/>
        <end position="1363"/>
    </location>
</feature>
<keyword evidence="9" id="KW-1185">Reference proteome</keyword>
<feature type="compositionally biased region" description="Basic and acidic residues" evidence="6">
    <location>
        <begin position="177"/>
        <end position="187"/>
    </location>
</feature>